<dbReference type="EMBL" id="CP049811">
    <property type="protein sequence ID" value="QIK40719.1"/>
    <property type="molecule type" value="Genomic_DNA"/>
</dbReference>
<dbReference type="AlphaFoldDB" id="A0A6G7VKZ9"/>
<keyword evidence="1" id="KW-0175">Coiled coil</keyword>
<evidence type="ECO:0008006" key="4">
    <source>
        <dbReference type="Google" id="ProtNLM"/>
    </source>
</evidence>
<feature type="coiled-coil region" evidence="1">
    <location>
        <begin position="60"/>
        <end position="104"/>
    </location>
</feature>
<evidence type="ECO:0000313" key="3">
    <source>
        <dbReference type="Proteomes" id="UP000500791"/>
    </source>
</evidence>
<proteinExistence type="predicted"/>
<organism evidence="2 3">
    <name type="scientific">Pontivivens nitratireducens</name>
    <dbReference type="NCBI Taxonomy" id="2758038"/>
    <lineage>
        <taxon>Bacteria</taxon>
        <taxon>Pseudomonadati</taxon>
        <taxon>Pseudomonadota</taxon>
        <taxon>Alphaproteobacteria</taxon>
        <taxon>Rhodobacterales</taxon>
        <taxon>Paracoccaceae</taxon>
        <taxon>Pontivivens</taxon>
    </lineage>
</organism>
<reference evidence="2 3" key="1">
    <citation type="submission" date="2020-03" db="EMBL/GenBank/DDBJ databases">
        <title>Complete genome sequence of Monaibacterium sp. ALG8 with diverse plasmids.</title>
        <authorList>
            <person name="Sun C."/>
        </authorList>
    </citation>
    <scope>NUCLEOTIDE SEQUENCE [LARGE SCALE GENOMIC DNA]</scope>
    <source>
        <strain evidence="2 3">ALG8</strain>
    </source>
</reference>
<protein>
    <recommendedName>
        <fullName evidence="4">Flagellar motility protein MotE (MotC chaperone)</fullName>
    </recommendedName>
</protein>
<gene>
    <name evidence="2" type="ORF">G8E03_08025</name>
</gene>
<evidence type="ECO:0000313" key="2">
    <source>
        <dbReference type="EMBL" id="QIK40719.1"/>
    </source>
</evidence>
<evidence type="ECO:0000256" key="1">
    <source>
        <dbReference type="SAM" id="Coils"/>
    </source>
</evidence>
<dbReference type="KEGG" id="mon:G8E03_08025"/>
<keyword evidence="3" id="KW-1185">Reference proteome</keyword>
<dbReference type="Proteomes" id="UP000500791">
    <property type="component" value="Chromosome"/>
</dbReference>
<name>A0A6G7VKZ9_9RHOB</name>
<sequence>MSRSRVPALVLIICIFAASAGLRIATEGPQWASALSGAIGPAHANLGEPPADTSQQDVFLESLQRREAELDLLEQQVNERTRELADAERALALQIEQLEQAEQTLRDTLSVASGAAETDVVRLVSVYESMRPATAAPLFGAMEPSFAAGFLMRMEPEAAGAILSAVTPEQAYALSAVMAGRHAAVVQE</sequence>
<accession>A0A6G7VKZ9</accession>
<dbReference type="SUPFAM" id="SSF158791">
    <property type="entry name" value="MgtE N-terminal domain-like"/>
    <property type="match status" value="1"/>
</dbReference>
<dbReference type="RefSeq" id="WP_166190476.1">
    <property type="nucleotide sequence ID" value="NZ_CP049811.1"/>
</dbReference>